<dbReference type="Pfam" id="PF01926">
    <property type="entry name" value="MMR_HSR1"/>
    <property type="match status" value="1"/>
</dbReference>
<accession>A0A933MLM7</accession>
<feature type="binding site" evidence="10">
    <location>
        <position position="255"/>
    </location>
    <ligand>
        <name>Mg(2+)</name>
        <dbReference type="ChEBI" id="CHEBI:18420"/>
    </ligand>
</feature>
<sequence>MISSDTIAAISTASGPAALSMIRVSGPRSLEVAAAVFKGKLAPSQMPSHTLHLGRIAGSKSLSADQAMLAVMKAPHSFTGEDLAEITCHGGAAAPQAVLQACLDAGARPARPGEFTLRAYLNGRLDLAQAEAVCDIINARTQTAAQAALERLEGGLSRKVGGIREQLLSLLALLEAWVDFPEEDIPPAEYLHIKEDLDQAIEKTKRLLDDSRASLILKDGARVVIAGRPNAGKSSLFNMLLKEERAIVAPSSGTTRDVLEGWIEIGGIPLRLFDTAGLRETGDAIELIGVERARGKMEQADLLLLVLDATSVLTGHDQKLLELTSGFNRIVLANKSDLPVELEVEKNWLKISSLTGNGLKELENAIVNALTGGHNWEAGAAGASNNRQMEALNQAAKFLSQARQGLEQKVSWEFLAQDIKEAVNSLGQITGQTIGDEVLNRIFEQFCIGK</sequence>
<feature type="binding site" evidence="10">
    <location>
        <position position="450"/>
    </location>
    <ligand>
        <name>(6S)-5-formyl-5,6,7,8-tetrahydrofolate</name>
        <dbReference type="ChEBI" id="CHEBI:57457"/>
    </ligand>
</feature>
<dbReference type="Gene3D" id="3.40.50.300">
    <property type="entry name" value="P-loop containing nucleotide triphosphate hydrolases"/>
    <property type="match status" value="1"/>
</dbReference>
<comment type="caution">
    <text evidence="10">Lacks conserved residue(s) required for the propagation of feature annotation.</text>
</comment>
<dbReference type="Gene3D" id="1.20.120.430">
    <property type="entry name" value="tRNA modification GTPase MnmE domain 2"/>
    <property type="match status" value="1"/>
</dbReference>
<dbReference type="InterPro" id="IPR005225">
    <property type="entry name" value="Small_GTP-bd"/>
</dbReference>
<reference evidence="13" key="1">
    <citation type="submission" date="2020-07" db="EMBL/GenBank/DDBJ databases">
        <title>Huge and variable diversity of episymbiotic CPR bacteria and DPANN archaea in groundwater ecosystems.</title>
        <authorList>
            <person name="He C.Y."/>
            <person name="Keren R."/>
            <person name="Whittaker M."/>
            <person name="Farag I.F."/>
            <person name="Doudna J."/>
            <person name="Cate J.H.D."/>
            <person name="Banfield J.F."/>
        </authorList>
    </citation>
    <scope>NUCLEOTIDE SEQUENCE</scope>
    <source>
        <strain evidence="13">NC_groundwater_1520_Pr4_B-0.1um_53_5</strain>
    </source>
</reference>
<comment type="similarity">
    <text evidence="1 10 11">Belongs to the TRAFAC class TrmE-Era-EngA-EngB-Septin-like GTPase superfamily. TrmE GTPase family.</text>
</comment>
<feature type="binding site" evidence="10">
    <location>
        <begin position="274"/>
        <end position="277"/>
    </location>
    <ligand>
        <name>GTP</name>
        <dbReference type="ChEBI" id="CHEBI:37565"/>
    </ligand>
</feature>
<comment type="caution">
    <text evidence="13">The sequence shown here is derived from an EMBL/GenBank/DDBJ whole genome shotgun (WGS) entry which is preliminary data.</text>
</comment>
<dbReference type="PANTHER" id="PTHR42714:SF2">
    <property type="entry name" value="TRNA MODIFICATION GTPASE GTPBP3, MITOCHONDRIAL"/>
    <property type="match status" value="1"/>
</dbReference>
<evidence type="ECO:0000256" key="2">
    <source>
        <dbReference type="ARBA" id="ARBA00022490"/>
    </source>
</evidence>
<dbReference type="Pfam" id="PF12631">
    <property type="entry name" value="MnmE_helical"/>
    <property type="match status" value="1"/>
</dbReference>
<evidence type="ECO:0000256" key="4">
    <source>
        <dbReference type="ARBA" id="ARBA00022723"/>
    </source>
</evidence>
<dbReference type="InterPro" id="IPR027417">
    <property type="entry name" value="P-loop_NTPase"/>
</dbReference>
<proteinExistence type="inferred from homology"/>
<dbReference type="PANTHER" id="PTHR42714">
    <property type="entry name" value="TRNA MODIFICATION GTPASE GTPBP3"/>
    <property type="match status" value="1"/>
</dbReference>
<feature type="binding site" evidence="10">
    <location>
        <position position="234"/>
    </location>
    <ligand>
        <name>Mg(2+)</name>
        <dbReference type="ChEBI" id="CHEBI:18420"/>
    </ligand>
</feature>
<dbReference type="NCBIfam" id="TIGR00231">
    <property type="entry name" value="small_GTP"/>
    <property type="match status" value="1"/>
</dbReference>
<protein>
    <recommendedName>
        <fullName evidence="10">tRNA modification GTPase MnmE</fullName>
        <ecNumber evidence="10">3.6.-.-</ecNumber>
    </recommendedName>
</protein>
<dbReference type="Proteomes" id="UP000736328">
    <property type="component" value="Unassembled WGS sequence"/>
</dbReference>
<keyword evidence="7 10" id="KW-0460">Magnesium</keyword>
<comment type="function">
    <text evidence="10">Exhibits a very high intrinsic GTPase hydrolysis rate. Involved in the addition of a carboxymethylaminomethyl (cmnm) group at the wobble position (U34) of certain tRNAs, forming tRNA-cmnm(5)s(2)U34.</text>
</comment>
<keyword evidence="9 10" id="KW-0342">GTP-binding</keyword>
<evidence type="ECO:0000256" key="9">
    <source>
        <dbReference type="ARBA" id="ARBA00023134"/>
    </source>
</evidence>
<feature type="binding site" evidence="10">
    <location>
        <begin position="249"/>
        <end position="255"/>
    </location>
    <ligand>
        <name>GTP</name>
        <dbReference type="ChEBI" id="CHEBI:37565"/>
    </ligand>
</feature>
<organism evidence="13 14">
    <name type="scientific">candidate division TA06 bacterium</name>
    <dbReference type="NCBI Taxonomy" id="2250710"/>
    <lineage>
        <taxon>Bacteria</taxon>
        <taxon>Bacteria division TA06</taxon>
    </lineage>
</organism>
<comment type="subunit">
    <text evidence="10">Homodimer. Heterotetramer of two MnmE and two MnmG subunits.</text>
</comment>
<dbReference type="SUPFAM" id="SSF116878">
    <property type="entry name" value="TrmE connector domain"/>
    <property type="match status" value="1"/>
</dbReference>
<feature type="domain" description="TrmE-type G" evidence="12">
    <location>
        <begin position="220"/>
        <end position="371"/>
    </location>
</feature>
<feature type="binding site" evidence="10">
    <location>
        <position position="124"/>
    </location>
    <ligand>
        <name>(6S)-5-formyl-5,6,7,8-tetrahydrofolate</name>
        <dbReference type="ChEBI" id="CHEBI:57457"/>
    </ligand>
</feature>
<dbReference type="InterPro" id="IPR004520">
    <property type="entry name" value="GTPase_MnmE"/>
</dbReference>
<keyword evidence="4 10" id="KW-0479">Metal-binding</keyword>
<keyword evidence="6 10" id="KW-0378">Hydrolase</keyword>
<dbReference type="GO" id="GO:0005525">
    <property type="term" value="F:GTP binding"/>
    <property type="evidence" value="ECO:0007669"/>
    <property type="project" value="UniProtKB-UniRule"/>
</dbReference>
<dbReference type="InterPro" id="IPR027368">
    <property type="entry name" value="MnmE_dom2"/>
</dbReference>
<evidence type="ECO:0000256" key="7">
    <source>
        <dbReference type="ARBA" id="ARBA00022842"/>
    </source>
</evidence>
<name>A0A933MLM7_UNCT6</name>
<keyword evidence="5 10" id="KW-0547">Nucleotide-binding</keyword>
<dbReference type="InterPro" id="IPR018948">
    <property type="entry name" value="GTP-bd_TrmE_N"/>
</dbReference>
<evidence type="ECO:0000313" key="14">
    <source>
        <dbReference type="Proteomes" id="UP000736328"/>
    </source>
</evidence>
<dbReference type="InterPro" id="IPR025867">
    <property type="entry name" value="MnmE_helical"/>
</dbReference>
<dbReference type="GO" id="GO:0042802">
    <property type="term" value="F:identical protein binding"/>
    <property type="evidence" value="ECO:0007669"/>
    <property type="project" value="UniProtKB-ARBA"/>
</dbReference>
<dbReference type="PROSITE" id="PS51709">
    <property type="entry name" value="G_TRME"/>
    <property type="match status" value="1"/>
</dbReference>
<keyword evidence="2 10" id="KW-0963">Cytoplasm</keyword>
<evidence type="ECO:0000256" key="1">
    <source>
        <dbReference type="ARBA" id="ARBA00011043"/>
    </source>
</evidence>
<keyword evidence="8 10" id="KW-0630">Potassium</keyword>
<dbReference type="FunFam" id="3.30.1360.120:FF:000003">
    <property type="entry name" value="tRNA modification GTPase MnmE"/>
    <property type="match status" value="1"/>
</dbReference>
<evidence type="ECO:0000256" key="6">
    <source>
        <dbReference type="ARBA" id="ARBA00022801"/>
    </source>
</evidence>
<dbReference type="AlphaFoldDB" id="A0A933MLM7"/>
<evidence type="ECO:0000256" key="11">
    <source>
        <dbReference type="RuleBase" id="RU003313"/>
    </source>
</evidence>
<dbReference type="EMBL" id="JACQXR010000146">
    <property type="protein sequence ID" value="MBI4727671.1"/>
    <property type="molecule type" value="Genomic_DNA"/>
</dbReference>
<dbReference type="Pfam" id="PF10396">
    <property type="entry name" value="TrmE_N"/>
    <property type="match status" value="1"/>
</dbReference>
<dbReference type="InterPro" id="IPR006073">
    <property type="entry name" value="GTP-bd"/>
</dbReference>
<keyword evidence="3 10" id="KW-0819">tRNA processing</keyword>
<dbReference type="InterPro" id="IPR031168">
    <property type="entry name" value="G_TrmE"/>
</dbReference>
<dbReference type="GO" id="GO:0002098">
    <property type="term" value="P:tRNA wobble uridine modification"/>
    <property type="evidence" value="ECO:0007669"/>
    <property type="project" value="TreeGrafter"/>
</dbReference>
<dbReference type="SUPFAM" id="SSF52540">
    <property type="entry name" value="P-loop containing nucleoside triphosphate hydrolases"/>
    <property type="match status" value="1"/>
</dbReference>
<dbReference type="GO" id="GO:0003924">
    <property type="term" value="F:GTPase activity"/>
    <property type="evidence" value="ECO:0007669"/>
    <property type="project" value="UniProtKB-UniRule"/>
</dbReference>
<dbReference type="Gene3D" id="3.30.1360.120">
    <property type="entry name" value="Probable tRNA modification gtpase trme, domain 1"/>
    <property type="match status" value="1"/>
</dbReference>
<dbReference type="EC" id="3.6.-.-" evidence="10"/>
<dbReference type="NCBIfam" id="NF003661">
    <property type="entry name" value="PRK05291.1-3"/>
    <property type="match status" value="1"/>
</dbReference>
<dbReference type="HAMAP" id="MF_00379">
    <property type="entry name" value="GTPase_MnmE"/>
    <property type="match status" value="1"/>
</dbReference>
<gene>
    <name evidence="10 13" type="primary">mnmE</name>
    <name evidence="10" type="synonym">trmE</name>
    <name evidence="13" type="ORF">HY768_10725</name>
</gene>
<dbReference type="CDD" id="cd14858">
    <property type="entry name" value="TrmE_N"/>
    <property type="match status" value="1"/>
</dbReference>
<dbReference type="GO" id="GO:0046872">
    <property type="term" value="F:metal ion binding"/>
    <property type="evidence" value="ECO:0007669"/>
    <property type="project" value="UniProtKB-KW"/>
</dbReference>
<dbReference type="FunFam" id="3.40.50.300:FF:001376">
    <property type="entry name" value="tRNA modification GTPase MnmE"/>
    <property type="match status" value="1"/>
</dbReference>
<feature type="binding site" evidence="10">
    <location>
        <begin position="230"/>
        <end position="235"/>
    </location>
    <ligand>
        <name>GTP</name>
        <dbReference type="ChEBI" id="CHEBI:37565"/>
    </ligand>
</feature>
<comment type="subcellular location">
    <subcellularLocation>
        <location evidence="10">Cytoplasm</location>
    </subcellularLocation>
</comment>
<feature type="binding site" evidence="10">
    <location>
        <position position="23"/>
    </location>
    <ligand>
        <name>(6S)-5-formyl-5,6,7,8-tetrahydrofolate</name>
        <dbReference type="ChEBI" id="CHEBI:57457"/>
    </ligand>
</feature>
<dbReference type="GO" id="GO:0005829">
    <property type="term" value="C:cytosol"/>
    <property type="evidence" value="ECO:0007669"/>
    <property type="project" value="TreeGrafter"/>
</dbReference>
<feature type="binding site" evidence="10">
    <location>
        <position position="85"/>
    </location>
    <ligand>
        <name>(6S)-5-formyl-5,6,7,8-tetrahydrofolate</name>
        <dbReference type="ChEBI" id="CHEBI:57457"/>
    </ligand>
</feature>
<evidence type="ECO:0000256" key="10">
    <source>
        <dbReference type="HAMAP-Rule" id="MF_00379"/>
    </source>
</evidence>
<dbReference type="GO" id="GO:0030488">
    <property type="term" value="P:tRNA methylation"/>
    <property type="evidence" value="ECO:0007669"/>
    <property type="project" value="TreeGrafter"/>
</dbReference>
<evidence type="ECO:0000256" key="5">
    <source>
        <dbReference type="ARBA" id="ARBA00022741"/>
    </source>
</evidence>
<evidence type="ECO:0000313" key="13">
    <source>
        <dbReference type="EMBL" id="MBI4727671.1"/>
    </source>
</evidence>
<dbReference type="NCBIfam" id="TIGR00450">
    <property type="entry name" value="mnmE_trmE_thdF"/>
    <property type="match status" value="1"/>
</dbReference>
<evidence type="ECO:0000256" key="8">
    <source>
        <dbReference type="ARBA" id="ARBA00022958"/>
    </source>
</evidence>
<dbReference type="CDD" id="cd04164">
    <property type="entry name" value="trmE"/>
    <property type="match status" value="1"/>
</dbReference>
<evidence type="ECO:0000256" key="3">
    <source>
        <dbReference type="ARBA" id="ARBA00022694"/>
    </source>
</evidence>
<dbReference type="InterPro" id="IPR027266">
    <property type="entry name" value="TrmE/GcvT-like"/>
</dbReference>
<comment type="cofactor">
    <cofactor evidence="10">
        <name>K(+)</name>
        <dbReference type="ChEBI" id="CHEBI:29103"/>
    </cofactor>
    <text evidence="10">Binds 1 potassium ion per subunit.</text>
</comment>
<evidence type="ECO:0000259" key="12">
    <source>
        <dbReference type="PROSITE" id="PS51709"/>
    </source>
</evidence>